<organism evidence="7 8">
    <name type="scientific">Thraustotheca clavata</name>
    <dbReference type="NCBI Taxonomy" id="74557"/>
    <lineage>
        <taxon>Eukaryota</taxon>
        <taxon>Sar</taxon>
        <taxon>Stramenopiles</taxon>
        <taxon>Oomycota</taxon>
        <taxon>Saprolegniomycetes</taxon>
        <taxon>Saprolegniales</taxon>
        <taxon>Achlyaceae</taxon>
        <taxon>Thraustotheca</taxon>
    </lineage>
</organism>
<name>A0A1V9ZVP9_9STRA</name>
<evidence type="ECO:0000256" key="1">
    <source>
        <dbReference type="ARBA" id="ARBA00004141"/>
    </source>
</evidence>
<dbReference type="PANTHER" id="PTHR12308">
    <property type="entry name" value="ANOCTAMIN"/>
    <property type="match status" value="1"/>
</dbReference>
<feature type="transmembrane region" description="Helical" evidence="5">
    <location>
        <begin position="588"/>
        <end position="612"/>
    </location>
</feature>
<sequence>MTDLVKGVFYACGFAATGWSLMKFMLSVPLKVTDGSAEEKTMHLVLKVRSLDEMAFFLREVQDQSELVLRVKSDSVILHDDNPAENNGAAYLLVGTNSEAVYSRLAEACSLRKQTTKGKWVHYSEATASEFAADENGVVKFTSGEKIDLILYQLRKLNVFLEDGETNNFFNNGDPLFQKAIDKGLITSFFPLHDVVERTHLMESWVKQKSALARVPVMLVRDYCGNEVGFYFAFLGLYTRYLIYPTIVGLAVTLYQTFYGASNFGSALYAVFVVAWAVGFLEAWKRRQSELAWNWGASLDDGDEMLSSEKVREEFEGDVVYDDIDEAYHKVFSFTQRLKRYAITIPILLLTVLAIVIFMLVYFQVEEYVRHNVTPANGWTHGLQYVANLPSAVYAGAVFVIDQQYGALATRLNDYENHRTEMDYTNALIAKLALFQFINNFGLLFYITFFVGNFQLLQTTLGSLLVMRLLIGNITETFIPFLMSESSVKAKVGLTVMEKETKDAVVSRVDVESLLPVYSGTFYDYLELFIQFGQITLFASAYPLASACSLANNLIEQRSDAFKILMNHQRNPRAHHDGIGTWQNAFTILCYVAVLTNCTIIGFNSGVLQTIYPEITPFQTLVAVGIAEHLIIALLIAIEAIVPDVPQAVIDGIKSERALARKQLSVQKEFENRSRRLRGNSEISHSIDDSELLDMGQVADIELPEGVTAVATEKWRAWVIEEKVRRKVLEKEIQKMTNLYTLWIQTEISKSKQLQVALDEARKTNADEKKAE</sequence>
<proteinExistence type="predicted"/>
<evidence type="ECO:0000256" key="2">
    <source>
        <dbReference type="ARBA" id="ARBA00022692"/>
    </source>
</evidence>
<dbReference type="Pfam" id="PF04547">
    <property type="entry name" value="Anoctamin"/>
    <property type="match status" value="1"/>
</dbReference>
<dbReference type="GO" id="GO:0016020">
    <property type="term" value="C:membrane"/>
    <property type="evidence" value="ECO:0007669"/>
    <property type="project" value="UniProtKB-SubCell"/>
</dbReference>
<dbReference type="PANTHER" id="PTHR12308:SF73">
    <property type="entry name" value="ANOCTAMIN"/>
    <property type="match status" value="1"/>
</dbReference>
<feature type="transmembrane region" description="Helical" evidence="5">
    <location>
        <begin position="428"/>
        <end position="449"/>
    </location>
</feature>
<feature type="transmembrane region" description="Helical" evidence="5">
    <location>
        <begin position="341"/>
        <end position="363"/>
    </location>
</feature>
<dbReference type="InterPro" id="IPR049452">
    <property type="entry name" value="Anoctamin_TM"/>
</dbReference>
<keyword evidence="8" id="KW-1185">Reference proteome</keyword>
<accession>A0A1V9ZVP9</accession>
<protein>
    <submittedName>
        <fullName evidence="7">Anoctamin</fullName>
    </submittedName>
</protein>
<feature type="transmembrane region" description="Helical" evidence="5">
    <location>
        <begin position="461"/>
        <end position="482"/>
    </location>
</feature>
<dbReference type="EMBL" id="JNBS01001250">
    <property type="protein sequence ID" value="OQS02077.1"/>
    <property type="molecule type" value="Genomic_DNA"/>
</dbReference>
<dbReference type="OrthoDB" id="296386at2759"/>
<keyword evidence="3 5" id="KW-1133">Transmembrane helix</keyword>
<evidence type="ECO:0000256" key="3">
    <source>
        <dbReference type="ARBA" id="ARBA00022989"/>
    </source>
</evidence>
<evidence type="ECO:0000313" key="7">
    <source>
        <dbReference type="EMBL" id="OQS02077.1"/>
    </source>
</evidence>
<feature type="domain" description="Anoctamin transmembrane" evidence="6">
    <location>
        <begin position="220"/>
        <end position="654"/>
    </location>
</feature>
<evidence type="ECO:0000259" key="6">
    <source>
        <dbReference type="Pfam" id="PF04547"/>
    </source>
</evidence>
<comment type="caution">
    <text evidence="7">The sequence shown here is derived from an EMBL/GenBank/DDBJ whole genome shotgun (WGS) entry which is preliminary data.</text>
</comment>
<gene>
    <name evidence="7" type="ORF">THRCLA_05521</name>
</gene>
<evidence type="ECO:0000313" key="8">
    <source>
        <dbReference type="Proteomes" id="UP000243217"/>
    </source>
</evidence>
<evidence type="ECO:0000256" key="4">
    <source>
        <dbReference type="ARBA" id="ARBA00023136"/>
    </source>
</evidence>
<feature type="transmembrane region" description="Helical" evidence="5">
    <location>
        <begin position="618"/>
        <end position="638"/>
    </location>
</feature>
<evidence type="ECO:0000256" key="5">
    <source>
        <dbReference type="SAM" id="Phobius"/>
    </source>
</evidence>
<dbReference type="Proteomes" id="UP000243217">
    <property type="component" value="Unassembled WGS sequence"/>
</dbReference>
<keyword evidence="4 5" id="KW-0472">Membrane</keyword>
<dbReference type="GO" id="GO:0005254">
    <property type="term" value="F:chloride channel activity"/>
    <property type="evidence" value="ECO:0007669"/>
    <property type="project" value="TreeGrafter"/>
</dbReference>
<keyword evidence="2 5" id="KW-0812">Transmembrane</keyword>
<feature type="transmembrane region" description="Helical" evidence="5">
    <location>
        <begin position="267"/>
        <end position="284"/>
    </location>
</feature>
<dbReference type="InterPro" id="IPR007632">
    <property type="entry name" value="Anoctamin"/>
</dbReference>
<reference evidence="7 8" key="1">
    <citation type="journal article" date="2014" name="Genome Biol. Evol.">
        <title>The secreted proteins of Achlya hypogyna and Thraustotheca clavata identify the ancestral oomycete secretome and reveal gene acquisitions by horizontal gene transfer.</title>
        <authorList>
            <person name="Misner I."/>
            <person name="Blouin N."/>
            <person name="Leonard G."/>
            <person name="Richards T.A."/>
            <person name="Lane C.E."/>
        </authorList>
    </citation>
    <scope>NUCLEOTIDE SEQUENCE [LARGE SCALE GENOMIC DNA]</scope>
    <source>
        <strain evidence="7 8">ATCC 34112</strain>
    </source>
</reference>
<dbReference type="AlphaFoldDB" id="A0A1V9ZVP9"/>
<comment type="subcellular location">
    <subcellularLocation>
        <location evidence="1">Membrane</location>
        <topology evidence="1">Multi-pass membrane protein</topology>
    </subcellularLocation>
</comment>